<keyword evidence="7" id="KW-0812">Transmembrane</keyword>
<evidence type="ECO:0000256" key="7">
    <source>
        <dbReference type="SAM" id="Phobius"/>
    </source>
</evidence>
<gene>
    <name evidence="8" type="ORF">IPP15_05090</name>
</gene>
<dbReference type="AlphaFoldDB" id="A0A9D7XM33"/>
<dbReference type="Proteomes" id="UP000808337">
    <property type="component" value="Unassembled WGS sequence"/>
</dbReference>
<accession>A0A9D7XM33</accession>
<dbReference type="CDD" id="cd07984">
    <property type="entry name" value="LPLAT_LABLAT-like"/>
    <property type="match status" value="1"/>
</dbReference>
<dbReference type="PANTHER" id="PTHR30606:SF10">
    <property type="entry name" value="PHOSPHATIDYLINOSITOL MANNOSIDE ACYLTRANSFERASE"/>
    <property type="match status" value="1"/>
</dbReference>
<evidence type="ECO:0000256" key="4">
    <source>
        <dbReference type="ARBA" id="ARBA00022679"/>
    </source>
</evidence>
<evidence type="ECO:0000313" key="8">
    <source>
        <dbReference type="EMBL" id="MBK9981789.1"/>
    </source>
</evidence>
<evidence type="ECO:0000256" key="6">
    <source>
        <dbReference type="ARBA" id="ARBA00023315"/>
    </source>
</evidence>
<reference evidence="8 9" key="1">
    <citation type="submission" date="2020-10" db="EMBL/GenBank/DDBJ databases">
        <title>Connecting structure to function with the recovery of over 1000 high-quality activated sludge metagenome-assembled genomes encoding full-length rRNA genes using long-read sequencing.</title>
        <authorList>
            <person name="Singleton C.M."/>
            <person name="Petriglieri F."/>
            <person name="Kristensen J.M."/>
            <person name="Kirkegaard R.H."/>
            <person name="Michaelsen T.Y."/>
            <person name="Andersen M.H."/>
            <person name="Karst S.M."/>
            <person name="Dueholm M.S."/>
            <person name="Nielsen P.H."/>
            <person name="Albertsen M."/>
        </authorList>
    </citation>
    <scope>NUCLEOTIDE SEQUENCE [LARGE SCALE GENOMIC DNA]</scope>
    <source>
        <strain evidence="8">Ribe_18-Q3-R11-54_MAXAC.273</strain>
    </source>
</reference>
<evidence type="ECO:0000256" key="1">
    <source>
        <dbReference type="ARBA" id="ARBA00004533"/>
    </source>
</evidence>
<evidence type="ECO:0000256" key="3">
    <source>
        <dbReference type="ARBA" id="ARBA00022519"/>
    </source>
</evidence>
<keyword evidence="4" id="KW-0808">Transferase</keyword>
<feature type="transmembrane region" description="Helical" evidence="7">
    <location>
        <begin position="6"/>
        <end position="34"/>
    </location>
</feature>
<sequence length="300" mass="35076">MIFSALLYYLVLLPVSLLPFSVLHVISRIVYVILYDLAGYRKKVVTANLRNSFPELSEEECAVIARKFYRHLCDVLLESQKIFTISKKQLALHIQCTNPEVVNHYFDQGKNVIIAVGHYNSWELMLTGFNTFFKHRAVVIYKPLNNKYFDQKMIDARSKQGTVMLPVNDVKSFFTNPQNEIFAMVFAIDQSPPNPDKSYWMKFLHQDTAVLFGTEYYAKAYNLPVIYSRLKKVKRGYYQLEFVEVTNTPSEKTYGEITEKVTHLLEQDIIAQPEYWLWSHRRWKHKKGEGEGEGEGYVNQ</sequence>
<dbReference type="GO" id="GO:0016746">
    <property type="term" value="F:acyltransferase activity"/>
    <property type="evidence" value="ECO:0007669"/>
    <property type="project" value="UniProtKB-KW"/>
</dbReference>
<evidence type="ECO:0000256" key="2">
    <source>
        <dbReference type="ARBA" id="ARBA00022475"/>
    </source>
</evidence>
<evidence type="ECO:0000313" key="9">
    <source>
        <dbReference type="Proteomes" id="UP000808337"/>
    </source>
</evidence>
<organism evidence="8 9">
    <name type="scientific">Candidatus Opimibacter skivensis</name>
    <dbReference type="NCBI Taxonomy" id="2982028"/>
    <lineage>
        <taxon>Bacteria</taxon>
        <taxon>Pseudomonadati</taxon>
        <taxon>Bacteroidota</taxon>
        <taxon>Saprospiria</taxon>
        <taxon>Saprospirales</taxon>
        <taxon>Saprospiraceae</taxon>
        <taxon>Candidatus Opimibacter</taxon>
    </lineage>
</organism>
<keyword evidence="3" id="KW-0997">Cell inner membrane</keyword>
<comment type="caution">
    <text evidence="8">The sequence shown here is derived from an EMBL/GenBank/DDBJ whole genome shotgun (WGS) entry which is preliminary data.</text>
</comment>
<keyword evidence="5 7" id="KW-0472">Membrane</keyword>
<keyword evidence="6 8" id="KW-0012">Acyltransferase</keyword>
<comment type="subcellular location">
    <subcellularLocation>
        <location evidence="1">Cell inner membrane</location>
    </subcellularLocation>
</comment>
<dbReference type="PANTHER" id="PTHR30606">
    <property type="entry name" value="LIPID A BIOSYNTHESIS LAUROYL ACYLTRANSFERASE"/>
    <property type="match status" value="1"/>
</dbReference>
<keyword evidence="2" id="KW-1003">Cell membrane</keyword>
<proteinExistence type="predicted"/>
<dbReference type="InterPro" id="IPR004960">
    <property type="entry name" value="LipA_acyltrans"/>
</dbReference>
<keyword evidence="7" id="KW-1133">Transmembrane helix</keyword>
<dbReference type="EMBL" id="JADKGY010000001">
    <property type="protein sequence ID" value="MBK9981789.1"/>
    <property type="molecule type" value="Genomic_DNA"/>
</dbReference>
<dbReference type="GO" id="GO:0005886">
    <property type="term" value="C:plasma membrane"/>
    <property type="evidence" value="ECO:0007669"/>
    <property type="project" value="UniProtKB-SubCell"/>
</dbReference>
<dbReference type="Pfam" id="PF03279">
    <property type="entry name" value="Lip_A_acyltrans"/>
    <property type="match status" value="1"/>
</dbReference>
<dbReference type="GO" id="GO:0009247">
    <property type="term" value="P:glycolipid biosynthetic process"/>
    <property type="evidence" value="ECO:0007669"/>
    <property type="project" value="UniProtKB-ARBA"/>
</dbReference>
<protein>
    <submittedName>
        <fullName evidence="8">Lysophospholipid acyltransferase family protein</fullName>
    </submittedName>
</protein>
<evidence type="ECO:0000256" key="5">
    <source>
        <dbReference type="ARBA" id="ARBA00023136"/>
    </source>
</evidence>
<name>A0A9D7XM33_9BACT</name>